<dbReference type="PANTHER" id="PTHR35392">
    <property type="entry name" value="ZN(II)2CYS6 TRANSCRIPTION FACTOR (EUROFUNG)-RELATED-RELATED"/>
    <property type="match status" value="1"/>
</dbReference>
<dbReference type="EMBL" id="VXIS01000161">
    <property type="protein sequence ID" value="KAA8899946.1"/>
    <property type="molecule type" value="Genomic_DNA"/>
</dbReference>
<name>A0A5J5EQ68_9PEZI</name>
<sequence length="704" mass="80001">MASSQHQPRSGSGNVVYSSSLHNNQEDHYQLQYSNYDPFTSFTQPFVTPSSSFEHIEGYFAPDEHQQQQSSCSWLPAAGAHLQLTVFPTSMGYGHNEMNLHLGLPLPFDSGAAFTSLPEDLIPFEPWPAECGGNSWKAPRFVSIQGDLYGQLPTHFEEYPVQLPDRPSSSNSFYASSPSTLDTATLPRSTPETRFQELMPSPVISTLFKAEVLSVPDHGASEENIQTPSNQIVTRASVVSKHGGRQPQRKDAKEAMNASRRKLKINKRFQEYQGGGNFDVFDSVEGRNCSHPRASFTPTRRKEVAAVRARGACFKCKLWKKKCDLNATCGNCNIAPVCNKRSTGLTDQPCFRLDLSDCGFFRTKSAAWTQPLRENMIWLSSEIVSLNIECIYHNGQGPRFTITCRQFKPEDSDIVSRKWGPAANQIIHVPTYCAFNLKEIRNELPRMIRYYYEQNLKEAISGSGSEDIPEIVVKTFRIAVERQAKEPLLKDAVEIWTGSRFIAAPRSLRGEQTLGLSPIQDESAHDRGNIPIPPMLDYQLDTLAIQRMEKTMNEMLKKLWKTLQAHSKSSWFDVFLVIFILVNNLEYVYEAQLQYVQEHGSEDAQREAFRRKIKKTSEKMLEHWDWTAKHLIYVFKYHIKRCAFDGAPLFSKEFISKAAKGGGLDEPAIKYLNDLVMWNDESEARADSSFQTKWCRELLVEKPR</sequence>
<proteinExistence type="predicted"/>
<dbReference type="InterPro" id="IPR052973">
    <property type="entry name" value="Fungal_sec-metab_reg_TF"/>
</dbReference>
<dbReference type="PANTHER" id="PTHR35392:SF3">
    <property type="entry name" value="ZN(2)-C6 FUNGAL-TYPE DOMAIN-CONTAINING PROTEIN"/>
    <property type="match status" value="1"/>
</dbReference>
<organism evidence="2 3">
    <name type="scientific">Sphaerosporella brunnea</name>
    <dbReference type="NCBI Taxonomy" id="1250544"/>
    <lineage>
        <taxon>Eukaryota</taxon>
        <taxon>Fungi</taxon>
        <taxon>Dikarya</taxon>
        <taxon>Ascomycota</taxon>
        <taxon>Pezizomycotina</taxon>
        <taxon>Pezizomycetes</taxon>
        <taxon>Pezizales</taxon>
        <taxon>Pyronemataceae</taxon>
        <taxon>Sphaerosporella</taxon>
    </lineage>
</organism>
<feature type="compositionally biased region" description="Low complexity" evidence="1">
    <location>
        <begin position="168"/>
        <end position="179"/>
    </location>
</feature>
<accession>A0A5J5EQ68</accession>
<gene>
    <name evidence="2" type="ORF">FN846DRAFT_1023166</name>
</gene>
<dbReference type="Proteomes" id="UP000326924">
    <property type="component" value="Unassembled WGS sequence"/>
</dbReference>
<dbReference type="AlphaFoldDB" id="A0A5J5EQ68"/>
<feature type="region of interest" description="Disordered" evidence="1">
    <location>
        <begin position="167"/>
        <end position="187"/>
    </location>
</feature>
<evidence type="ECO:0000313" key="3">
    <source>
        <dbReference type="Proteomes" id="UP000326924"/>
    </source>
</evidence>
<protein>
    <recommendedName>
        <fullName evidence="4">Zn(2)-C6 fungal-type domain-containing protein</fullName>
    </recommendedName>
</protein>
<comment type="caution">
    <text evidence="2">The sequence shown here is derived from an EMBL/GenBank/DDBJ whole genome shotgun (WGS) entry which is preliminary data.</text>
</comment>
<keyword evidence="3" id="KW-1185">Reference proteome</keyword>
<dbReference type="OrthoDB" id="5362630at2759"/>
<reference evidence="2 3" key="1">
    <citation type="submission" date="2019-09" db="EMBL/GenBank/DDBJ databases">
        <title>Draft genome of the ectomycorrhizal ascomycete Sphaerosporella brunnea.</title>
        <authorList>
            <consortium name="DOE Joint Genome Institute"/>
            <person name="Benucci G.M."/>
            <person name="Marozzi G."/>
            <person name="Antonielli L."/>
            <person name="Sanchez S."/>
            <person name="Marco P."/>
            <person name="Wang X."/>
            <person name="Falini L.B."/>
            <person name="Barry K."/>
            <person name="Haridas S."/>
            <person name="Lipzen A."/>
            <person name="Labutti K."/>
            <person name="Grigoriev I.V."/>
            <person name="Murat C."/>
            <person name="Martin F."/>
            <person name="Albertini E."/>
            <person name="Donnini D."/>
            <person name="Bonito G."/>
        </authorList>
    </citation>
    <scope>NUCLEOTIDE SEQUENCE [LARGE SCALE GENOMIC DNA]</scope>
    <source>
        <strain evidence="2 3">Sb_GMNB300</strain>
    </source>
</reference>
<dbReference type="InParanoid" id="A0A5J5EQ68"/>
<evidence type="ECO:0000313" key="2">
    <source>
        <dbReference type="EMBL" id="KAA8899946.1"/>
    </source>
</evidence>
<evidence type="ECO:0008006" key="4">
    <source>
        <dbReference type="Google" id="ProtNLM"/>
    </source>
</evidence>
<evidence type="ECO:0000256" key="1">
    <source>
        <dbReference type="SAM" id="MobiDB-lite"/>
    </source>
</evidence>